<feature type="region of interest" description="Disordered" evidence="1">
    <location>
        <begin position="369"/>
        <end position="418"/>
    </location>
</feature>
<reference evidence="2 3" key="1">
    <citation type="submission" date="2020-11" db="EMBL/GenBank/DDBJ databases">
        <title>Kefir isolates.</title>
        <authorList>
            <person name="Marcisauskas S."/>
            <person name="Kim Y."/>
            <person name="Blasche S."/>
        </authorList>
    </citation>
    <scope>NUCLEOTIDE SEQUENCE [LARGE SCALE GENOMIC DNA]</scope>
    <source>
        <strain evidence="2 3">KR</strain>
    </source>
</reference>
<dbReference type="AlphaFoldDB" id="A0A9P6W2C8"/>
<comment type="caution">
    <text evidence="2">The sequence shown here is derived from an EMBL/GenBank/DDBJ whole genome shotgun (WGS) entry which is preliminary data.</text>
</comment>
<dbReference type="Proteomes" id="UP000777482">
    <property type="component" value="Unassembled WGS sequence"/>
</dbReference>
<feature type="region of interest" description="Disordered" evidence="1">
    <location>
        <begin position="191"/>
        <end position="275"/>
    </location>
</feature>
<keyword evidence="3" id="KW-1185">Reference proteome</keyword>
<sequence>MSRYNGPPRHRPEPLALGAGPHHHHHQQHPPPLYSAPLPYMSQAAYASIPQQQQQPQHLGPRFQATPQTANALAEFQHAQQAYLAELNRTIEHQILVQQQVEREAAYRMLALQQQQREQYGLHQATTAQPQWQEHQQQQQQQAYANQYGYSVGQQQHVSLSQQQQQATNNPLVASALARRQRQEAAIALEQEQARARASRRNKTTPSPPAVILSAPGEPYPDTSSSGSDSGETRPTSPESLAHATTAVSAVSAATDEKKPSRGGDEVKAARRRSHLDALTHTVEHAEERMRRRRPVSIAGPADLASTPNHHQQPSHHRYQTEQYRRQLSPRWPSPASQGRHRISSDPLLSSAPLPASSANATFRSHSAASASPSTCSSSSSSATVVPSTPSAPSTRVGPAPPVPGTASAIRQPRGPPTDLDAAQNNFAARIRARAIESLKGARHGRTSATAATAAVQEGGAFDDASSLTTSLVDLRLTTA</sequence>
<organism evidence="2 3">
    <name type="scientific">Rhodotorula mucilaginosa</name>
    <name type="common">Yeast</name>
    <name type="synonym">Rhodotorula rubra</name>
    <dbReference type="NCBI Taxonomy" id="5537"/>
    <lineage>
        <taxon>Eukaryota</taxon>
        <taxon>Fungi</taxon>
        <taxon>Dikarya</taxon>
        <taxon>Basidiomycota</taxon>
        <taxon>Pucciniomycotina</taxon>
        <taxon>Microbotryomycetes</taxon>
        <taxon>Sporidiobolales</taxon>
        <taxon>Sporidiobolaceae</taxon>
        <taxon>Rhodotorula</taxon>
    </lineage>
</organism>
<name>A0A9P6W2C8_RHOMI</name>
<proteinExistence type="predicted"/>
<feature type="region of interest" description="Disordered" evidence="1">
    <location>
        <begin position="1"/>
        <end position="36"/>
    </location>
</feature>
<evidence type="ECO:0000313" key="3">
    <source>
        <dbReference type="Proteomes" id="UP000777482"/>
    </source>
</evidence>
<feature type="compositionally biased region" description="Low complexity" evidence="1">
    <location>
        <begin position="244"/>
        <end position="254"/>
    </location>
</feature>
<protein>
    <submittedName>
        <fullName evidence="2">Uncharacterized protein</fullName>
    </submittedName>
</protein>
<dbReference type="OrthoDB" id="2529079at2759"/>
<evidence type="ECO:0000313" key="2">
    <source>
        <dbReference type="EMBL" id="KAG0660535.1"/>
    </source>
</evidence>
<feature type="compositionally biased region" description="Low complexity" evidence="1">
    <location>
        <begin position="369"/>
        <end position="395"/>
    </location>
</feature>
<evidence type="ECO:0000256" key="1">
    <source>
        <dbReference type="SAM" id="MobiDB-lite"/>
    </source>
</evidence>
<feature type="compositionally biased region" description="Basic and acidic residues" evidence="1">
    <location>
        <begin position="255"/>
        <end position="275"/>
    </location>
</feature>
<accession>A0A9P6W2C8</accession>
<gene>
    <name evidence="2" type="ORF">C6P46_004560</name>
</gene>
<feature type="region of interest" description="Disordered" evidence="1">
    <location>
        <begin position="300"/>
        <end position="351"/>
    </location>
</feature>
<dbReference type="EMBL" id="PUHQ01000043">
    <property type="protein sequence ID" value="KAG0660535.1"/>
    <property type="molecule type" value="Genomic_DNA"/>
</dbReference>